<dbReference type="OrthoDB" id="5592079at2"/>
<evidence type="ECO:0000313" key="1">
    <source>
        <dbReference type="EMBL" id="TWX68517.1"/>
    </source>
</evidence>
<dbReference type="AlphaFoldDB" id="A0A5C6QIM9"/>
<keyword evidence="2" id="KW-1185">Reference proteome</keyword>
<accession>A0A5C6QIM9</accession>
<name>A0A5C6QIM9_9GAMM</name>
<evidence type="ECO:0008006" key="3">
    <source>
        <dbReference type="Google" id="ProtNLM"/>
    </source>
</evidence>
<dbReference type="EMBL" id="VOLT01000004">
    <property type="protein sequence ID" value="TWX68517.1"/>
    <property type="molecule type" value="Genomic_DNA"/>
</dbReference>
<proteinExistence type="predicted"/>
<comment type="caution">
    <text evidence="1">The sequence shown here is derived from an EMBL/GenBank/DDBJ whole genome shotgun (WGS) entry which is preliminary data.</text>
</comment>
<evidence type="ECO:0000313" key="2">
    <source>
        <dbReference type="Proteomes" id="UP000321822"/>
    </source>
</evidence>
<protein>
    <recommendedName>
        <fullName evidence="3">Transglutaminase domain-containing protein</fullName>
    </recommendedName>
</protein>
<gene>
    <name evidence="1" type="ORF">ESZ36_08465</name>
</gene>
<dbReference type="Proteomes" id="UP000321822">
    <property type="component" value="Unassembled WGS sequence"/>
</dbReference>
<sequence>MIVIITLRTSVLASKNYVTIDLPYSFFKKCHLPLTIITLLLLFITKAQAQQLSFSKTQVDQGYNFQYQWLDHTKTKQAISFTLNQEGLFERFRSFRTYQDSYAQKTILKRIKKKMQQNPIQGVQIFYRQQQNRFVIEAKGSDRDKVTKAYQTLARLEQEVTQQYLEDTYYQTYTNHEQINGIKVDHVSIANNSVLDLKPLKPLILDHVSIKNIRKVTNYVLGFVQSIPYNTLESRLTSSGAGFSPPLQLLWENQGDCDSKMTLTAALLRALMPRIEMALIYIDGHAFIGINIEGEAGEVTITHNKVKYLLAEPTGPALLPLGTIAPESELAINQGHYIAQDYHEVLAE</sequence>
<reference evidence="1 2" key="1">
    <citation type="submission" date="2019-07" db="EMBL/GenBank/DDBJ databases">
        <title>Genomes of sea-ice associated Colwellia species.</title>
        <authorList>
            <person name="Bowman J.P."/>
        </authorList>
    </citation>
    <scope>NUCLEOTIDE SEQUENCE [LARGE SCALE GENOMIC DNA]</scope>
    <source>
        <strain evidence="1 2">ACAM 459</strain>
    </source>
</reference>
<organism evidence="1 2">
    <name type="scientific">Colwellia demingiae</name>
    <dbReference type="NCBI Taxonomy" id="89401"/>
    <lineage>
        <taxon>Bacteria</taxon>
        <taxon>Pseudomonadati</taxon>
        <taxon>Pseudomonadota</taxon>
        <taxon>Gammaproteobacteria</taxon>
        <taxon>Alteromonadales</taxon>
        <taxon>Colwelliaceae</taxon>
        <taxon>Colwellia</taxon>
    </lineage>
</organism>
<dbReference type="RefSeq" id="WP_146786304.1">
    <property type="nucleotide sequence ID" value="NZ_VOLT01000004.1"/>
</dbReference>